<evidence type="ECO:0000256" key="1">
    <source>
        <dbReference type="SAM" id="MobiDB-lite"/>
    </source>
</evidence>
<feature type="transmembrane region" description="Helical" evidence="2">
    <location>
        <begin position="32"/>
        <end position="55"/>
    </location>
</feature>
<name>A0A3L6ZVK9_9MICO</name>
<keyword evidence="2" id="KW-0472">Membrane</keyword>
<reference evidence="3 4" key="1">
    <citation type="submission" date="2018-10" db="EMBL/GenBank/DDBJ databases">
        <authorList>
            <person name="Li J."/>
        </authorList>
    </citation>
    <scope>NUCLEOTIDE SEQUENCE [LARGE SCALE GENOMIC DNA]</scope>
    <source>
        <strain evidence="3 4">IF 016277</strain>
    </source>
</reference>
<evidence type="ECO:0000256" key="2">
    <source>
        <dbReference type="SAM" id="Phobius"/>
    </source>
</evidence>
<dbReference type="EMBL" id="RCUX01000021">
    <property type="protein sequence ID" value="RLP71848.1"/>
    <property type="molecule type" value="Genomic_DNA"/>
</dbReference>
<accession>A0A3L6ZVK9</accession>
<comment type="caution">
    <text evidence="3">The sequence shown here is derived from an EMBL/GenBank/DDBJ whole genome shotgun (WGS) entry which is preliminary data.</text>
</comment>
<feature type="region of interest" description="Disordered" evidence="1">
    <location>
        <begin position="70"/>
        <end position="89"/>
    </location>
</feature>
<keyword evidence="2" id="KW-0812">Transmembrane</keyword>
<dbReference type="AlphaFoldDB" id="A0A3L6ZVK9"/>
<keyword evidence="2" id="KW-1133">Transmembrane helix</keyword>
<evidence type="ECO:0000313" key="4">
    <source>
        <dbReference type="Proteomes" id="UP000272503"/>
    </source>
</evidence>
<protein>
    <submittedName>
        <fullName evidence="3">Uncharacterized protein</fullName>
    </submittedName>
</protein>
<gene>
    <name evidence="3" type="ORF">D9V32_15950</name>
</gene>
<sequence>MTRATRIGVILAAVSLAAGIFSTFSDEVTPKIIALVLSFVALVGAGVAIGIQVAAERRKVSAARRAEAIRAADERAAEERASGDDSARS</sequence>
<organism evidence="3 4">
    <name type="scientific">Mycetocola tolaasinivorans</name>
    <dbReference type="NCBI Taxonomy" id="76635"/>
    <lineage>
        <taxon>Bacteria</taxon>
        <taxon>Bacillati</taxon>
        <taxon>Actinomycetota</taxon>
        <taxon>Actinomycetes</taxon>
        <taxon>Micrococcales</taxon>
        <taxon>Microbacteriaceae</taxon>
        <taxon>Mycetocola</taxon>
    </lineage>
</organism>
<evidence type="ECO:0000313" key="3">
    <source>
        <dbReference type="EMBL" id="RLP71848.1"/>
    </source>
</evidence>
<dbReference type="Proteomes" id="UP000272503">
    <property type="component" value="Unassembled WGS sequence"/>
</dbReference>
<keyword evidence="4" id="KW-1185">Reference proteome</keyword>
<proteinExistence type="predicted"/>